<dbReference type="PROSITE" id="PS50853">
    <property type="entry name" value="FN3"/>
    <property type="match status" value="1"/>
</dbReference>
<dbReference type="SUPFAM" id="SSF51126">
    <property type="entry name" value="Pectin lyase-like"/>
    <property type="match status" value="1"/>
</dbReference>
<gene>
    <name evidence="4" type="ORF">C5745_15080</name>
</gene>
<evidence type="ECO:0000256" key="1">
    <source>
        <dbReference type="ARBA" id="ARBA00022723"/>
    </source>
</evidence>
<comment type="caution">
    <text evidence="4">The sequence shown here is derived from an EMBL/GenBank/DDBJ whole genome shotgun (WGS) entry which is preliminary data.</text>
</comment>
<dbReference type="PROSITE" id="PS51257">
    <property type="entry name" value="PROKAR_LIPOPROTEIN"/>
    <property type="match status" value="1"/>
</dbReference>
<dbReference type="GO" id="GO:0046872">
    <property type="term" value="F:metal ion binding"/>
    <property type="evidence" value="ECO:0007669"/>
    <property type="project" value="UniProtKB-KW"/>
</dbReference>
<dbReference type="AlphaFoldDB" id="A0A2S9J131"/>
<proteinExistence type="predicted"/>
<dbReference type="InterPro" id="IPR012334">
    <property type="entry name" value="Pectin_lyas_fold"/>
</dbReference>
<keyword evidence="1" id="KW-0479">Metal-binding</keyword>
<reference evidence="4 5" key="1">
    <citation type="submission" date="2018-02" db="EMBL/GenBank/DDBJ databases">
        <title>The draft genome of Sphingobacterium sp. 5JN-11.</title>
        <authorList>
            <person name="Liu L."/>
            <person name="Li L."/>
            <person name="Liang L."/>
            <person name="Zhang X."/>
            <person name="Wang T."/>
        </authorList>
    </citation>
    <scope>NUCLEOTIDE SEQUENCE [LARGE SCALE GENOMIC DNA]</scope>
    <source>
        <strain evidence="4 5">5JN-11</strain>
    </source>
</reference>
<dbReference type="GO" id="GO:0016829">
    <property type="term" value="F:lyase activity"/>
    <property type="evidence" value="ECO:0007669"/>
    <property type="project" value="UniProtKB-KW"/>
</dbReference>
<evidence type="ECO:0000313" key="5">
    <source>
        <dbReference type="Proteomes" id="UP000239711"/>
    </source>
</evidence>
<dbReference type="RefSeq" id="WP_105717842.1">
    <property type="nucleotide sequence ID" value="NZ_PVBQ01000013.1"/>
</dbReference>
<dbReference type="SMART" id="SM00060">
    <property type="entry name" value="FN3"/>
    <property type="match status" value="1"/>
</dbReference>
<accession>A0A2S9J131</accession>
<dbReference type="Proteomes" id="UP000239711">
    <property type="component" value="Unassembled WGS sequence"/>
</dbReference>
<feature type="domain" description="Fibronectin type-III" evidence="3">
    <location>
        <begin position="43"/>
        <end position="133"/>
    </location>
</feature>
<dbReference type="InterPro" id="IPR011050">
    <property type="entry name" value="Pectin_lyase_fold/virulence"/>
</dbReference>
<dbReference type="EMBL" id="PVBQ01000013">
    <property type="protein sequence ID" value="PRD46487.1"/>
    <property type="molecule type" value="Genomic_DNA"/>
</dbReference>
<evidence type="ECO:0000256" key="2">
    <source>
        <dbReference type="ARBA" id="ARBA00023180"/>
    </source>
</evidence>
<dbReference type="InterPro" id="IPR003961">
    <property type="entry name" value="FN3_dom"/>
</dbReference>
<evidence type="ECO:0000313" key="4">
    <source>
        <dbReference type="EMBL" id="PRD46487.1"/>
    </source>
</evidence>
<keyword evidence="2" id="KW-0325">Glycoprotein</keyword>
<sequence>MMIKDISLQIKKISLTAVSLCILGITISCSKEVQETAGTVLPQPENFTITPASKSAIFEWDAVDKADGYFLELGTNSSFSEIVAKTDTTQQTEIEFSGLSPATIYYARLRAIHKTNPSFTSNRLVETFTTTEEEQPELALAFPGAEGYGKMTTGGRGGRVIKVTNLNDAGAGSLRAAVEASGPRIVVFEVSGNIKLTRRLRISQGDITIAGQTAPGDGICIQDYEMTVAADNVVIRFLRFRMGDLTQNEQDALWGRHQKNIVIDHCSMSWSIDECSSFYANRDFTMQWCILAESLNKSFHEKDDHGYGGIWGGHQASFYHNLLAHHNSRNPRFDGGNRSGTGGLSPVGADKVDYRNNVIYNWRGNSAYGGENGEYNIVNNYYKPGPATPSGRSRRIMQVSMERNVDADLLGHGVFFIEGNYVYGNAGVTMNNWAGGVDFDSGVSAVQAQRTTPFPFEIPSRQRTAEQAYEQVLAKAGASYKRDAVDQRVVDEVKNGTATFNGSKTGYAGIIDSQTDVGGWPTLAQTTALDDTDGDGMPDAWEIANNLDPNVPNANGRDLSEVYDNIEVYFNSLVDGLY</sequence>
<dbReference type="OrthoDB" id="8737820at2"/>
<dbReference type="PANTHER" id="PTHR42970:SF1">
    <property type="entry name" value="PECTATE LYASE C-RELATED"/>
    <property type="match status" value="1"/>
</dbReference>
<dbReference type="Gene3D" id="2.60.40.10">
    <property type="entry name" value="Immunoglobulins"/>
    <property type="match status" value="1"/>
</dbReference>
<name>A0A2S9J131_9SPHI</name>
<organism evidence="4 5">
    <name type="scientific">Sphingobacterium haloxyli</name>
    <dbReference type="NCBI Taxonomy" id="2100533"/>
    <lineage>
        <taxon>Bacteria</taxon>
        <taxon>Pseudomonadati</taxon>
        <taxon>Bacteroidota</taxon>
        <taxon>Sphingobacteriia</taxon>
        <taxon>Sphingobacteriales</taxon>
        <taxon>Sphingobacteriaceae</taxon>
        <taxon>Sphingobacterium</taxon>
    </lineage>
</organism>
<dbReference type="SUPFAM" id="SSF49265">
    <property type="entry name" value="Fibronectin type III"/>
    <property type="match status" value="1"/>
</dbReference>
<evidence type="ECO:0000259" key="3">
    <source>
        <dbReference type="PROSITE" id="PS50853"/>
    </source>
</evidence>
<keyword evidence="4" id="KW-0456">Lyase</keyword>
<dbReference type="InterPro" id="IPR013783">
    <property type="entry name" value="Ig-like_fold"/>
</dbReference>
<dbReference type="InterPro" id="IPR036116">
    <property type="entry name" value="FN3_sf"/>
</dbReference>
<dbReference type="PANTHER" id="PTHR42970">
    <property type="entry name" value="PECTATE LYASE C-RELATED"/>
    <property type="match status" value="1"/>
</dbReference>
<keyword evidence="5" id="KW-1185">Reference proteome</keyword>
<dbReference type="CDD" id="cd00063">
    <property type="entry name" value="FN3"/>
    <property type="match status" value="1"/>
</dbReference>
<protein>
    <submittedName>
        <fullName evidence="4">Pectate lyase</fullName>
    </submittedName>
</protein>
<dbReference type="Gene3D" id="2.160.20.10">
    <property type="entry name" value="Single-stranded right-handed beta-helix, Pectin lyase-like"/>
    <property type="match status" value="1"/>
</dbReference>
<dbReference type="InterPro" id="IPR052063">
    <property type="entry name" value="Polysaccharide_Lyase_1"/>
</dbReference>